<comment type="caution">
    <text evidence="1">The sequence shown here is derived from an EMBL/GenBank/DDBJ whole genome shotgun (WGS) entry which is preliminary data.</text>
</comment>
<protein>
    <submittedName>
        <fullName evidence="1">Uncharacterized protein</fullName>
    </submittedName>
</protein>
<dbReference type="EMBL" id="CACRXK020020753">
    <property type="protein sequence ID" value="CAB4035140.1"/>
    <property type="molecule type" value="Genomic_DNA"/>
</dbReference>
<gene>
    <name evidence="1" type="ORF">PACLA_8A023919</name>
</gene>
<evidence type="ECO:0000313" key="1">
    <source>
        <dbReference type="EMBL" id="CAB4035140.1"/>
    </source>
</evidence>
<evidence type="ECO:0000313" key="2">
    <source>
        <dbReference type="Proteomes" id="UP001152795"/>
    </source>
</evidence>
<dbReference type="PANTHER" id="PTHR47510">
    <property type="entry name" value="REVERSE TRANSCRIPTASE DOMAIN-CONTAINING PROTEIN"/>
    <property type="match status" value="1"/>
</dbReference>
<feature type="non-terminal residue" evidence="1">
    <location>
        <position position="98"/>
    </location>
</feature>
<dbReference type="OrthoDB" id="421040at2759"/>
<reference evidence="1" key="1">
    <citation type="submission" date="2020-04" db="EMBL/GenBank/DDBJ databases">
        <authorList>
            <person name="Alioto T."/>
            <person name="Alioto T."/>
            <person name="Gomez Garrido J."/>
        </authorList>
    </citation>
    <scope>NUCLEOTIDE SEQUENCE</scope>
    <source>
        <strain evidence="1">A484AB</strain>
    </source>
</reference>
<dbReference type="PANTHER" id="PTHR47510:SF3">
    <property type="entry name" value="ENDO_EXONUCLEASE_PHOSPHATASE DOMAIN-CONTAINING PROTEIN"/>
    <property type="match status" value="1"/>
</dbReference>
<dbReference type="AlphaFoldDB" id="A0A6S7K0F1"/>
<name>A0A6S7K0F1_PARCT</name>
<proteinExistence type="predicted"/>
<accession>A0A6S7K0F1</accession>
<dbReference type="Proteomes" id="UP001152795">
    <property type="component" value="Unassembled WGS sequence"/>
</dbReference>
<keyword evidence="2" id="KW-1185">Reference proteome</keyword>
<sequence>MSARAAFGRWCCSREWFSDAESKNSATDELNSAVDRLFQSKVIRIYNSDKPWMTPALKKLIYQKQKAFHSGNLDLWRHYRFKVRNDIGVKTRAYYTNK</sequence>
<organism evidence="1 2">
    <name type="scientific">Paramuricea clavata</name>
    <name type="common">Red gorgonian</name>
    <name type="synonym">Violescent sea-whip</name>
    <dbReference type="NCBI Taxonomy" id="317549"/>
    <lineage>
        <taxon>Eukaryota</taxon>
        <taxon>Metazoa</taxon>
        <taxon>Cnidaria</taxon>
        <taxon>Anthozoa</taxon>
        <taxon>Octocorallia</taxon>
        <taxon>Malacalcyonacea</taxon>
        <taxon>Plexauridae</taxon>
        <taxon>Paramuricea</taxon>
    </lineage>
</organism>